<dbReference type="Proteomes" id="UP000245207">
    <property type="component" value="Unassembled WGS sequence"/>
</dbReference>
<evidence type="ECO:0000256" key="2">
    <source>
        <dbReference type="ARBA" id="ARBA00010350"/>
    </source>
</evidence>
<evidence type="ECO:0000256" key="6">
    <source>
        <dbReference type="RuleBase" id="RU004379"/>
    </source>
</evidence>
<proteinExistence type="inferred from homology"/>
<dbReference type="Pfam" id="PF01027">
    <property type="entry name" value="Bax1-I"/>
    <property type="match status" value="1"/>
</dbReference>
<evidence type="ECO:0000256" key="3">
    <source>
        <dbReference type="ARBA" id="ARBA00022692"/>
    </source>
</evidence>
<dbReference type="OrthoDB" id="1277691at2759"/>
<comment type="subcellular location">
    <subcellularLocation>
        <location evidence="1">Membrane</location>
        <topology evidence="1">Multi-pass membrane protein</topology>
    </subcellularLocation>
</comment>
<gene>
    <name evidence="7" type="ORF">CTI12_AA208300</name>
</gene>
<keyword evidence="3 6" id="KW-0812">Transmembrane</keyword>
<dbReference type="EMBL" id="PKPP01001883">
    <property type="protein sequence ID" value="PWA79247.1"/>
    <property type="molecule type" value="Genomic_DNA"/>
</dbReference>
<dbReference type="PANTHER" id="PTHR23291">
    <property type="entry name" value="BAX INHIBITOR-RELATED"/>
    <property type="match status" value="1"/>
</dbReference>
<feature type="transmembrane region" description="Helical" evidence="6">
    <location>
        <begin position="213"/>
        <end position="232"/>
    </location>
</feature>
<evidence type="ECO:0000256" key="5">
    <source>
        <dbReference type="ARBA" id="ARBA00023136"/>
    </source>
</evidence>
<name>A0A2U1P0J6_ARTAN</name>
<dbReference type="PANTHER" id="PTHR23291:SF32">
    <property type="entry name" value="BAX INHIBITOR 1"/>
    <property type="match status" value="1"/>
</dbReference>
<evidence type="ECO:0000256" key="1">
    <source>
        <dbReference type="ARBA" id="ARBA00004141"/>
    </source>
</evidence>
<reference evidence="7 8" key="1">
    <citation type="journal article" date="2018" name="Mol. Plant">
        <title>The genome of Artemisia annua provides insight into the evolution of Asteraceae family and artemisinin biosynthesis.</title>
        <authorList>
            <person name="Shen Q."/>
            <person name="Zhang L."/>
            <person name="Liao Z."/>
            <person name="Wang S."/>
            <person name="Yan T."/>
            <person name="Shi P."/>
            <person name="Liu M."/>
            <person name="Fu X."/>
            <person name="Pan Q."/>
            <person name="Wang Y."/>
            <person name="Lv Z."/>
            <person name="Lu X."/>
            <person name="Zhang F."/>
            <person name="Jiang W."/>
            <person name="Ma Y."/>
            <person name="Chen M."/>
            <person name="Hao X."/>
            <person name="Li L."/>
            <person name="Tang Y."/>
            <person name="Lv G."/>
            <person name="Zhou Y."/>
            <person name="Sun X."/>
            <person name="Brodelius P.E."/>
            <person name="Rose J.K.C."/>
            <person name="Tang K."/>
        </authorList>
    </citation>
    <scope>NUCLEOTIDE SEQUENCE [LARGE SCALE GENOMIC DNA]</scope>
    <source>
        <strain evidence="8">cv. Huhao1</strain>
        <tissue evidence="7">Leaf</tissue>
    </source>
</reference>
<feature type="transmembrane region" description="Helical" evidence="6">
    <location>
        <begin position="63"/>
        <end position="79"/>
    </location>
</feature>
<comment type="similarity">
    <text evidence="2 6">Belongs to the BI1 family.</text>
</comment>
<comment type="caution">
    <text evidence="7">The sequence shown here is derived from an EMBL/GenBank/DDBJ whole genome shotgun (WGS) entry which is preliminary data.</text>
</comment>
<dbReference type="InterPro" id="IPR006214">
    <property type="entry name" value="Bax_inhibitor_1-related"/>
</dbReference>
<feature type="transmembrane region" description="Helical" evidence="6">
    <location>
        <begin position="147"/>
        <end position="170"/>
    </location>
</feature>
<dbReference type="STRING" id="35608.A0A2U1P0J6"/>
<evidence type="ECO:0000256" key="4">
    <source>
        <dbReference type="ARBA" id="ARBA00022989"/>
    </source>
</evidence>
<sequence length="247" mass="27438">MNSVESQPQSASSPSNSWSDDSLKNIHQIHPVVQAHLKRVYLSLCFALLSSAFGAYLHTCWNIGGVLTTFATLGVICWLQAMPPHETQIRVCLLMVAALLQGASIGPLIKLAINLNPSILVSAFVGTSIAFACFSVAAMLARRKEYLYLGGLLSSGLSLLIWVHFASSIFGGSWGFKISLYFGLLVFVGYMVYDTQDIIERAHLGDFDYVAHALILFTDFIAVFVRILIIMMKNSDDREERRKRRRD</sequence>
<evidence type="ECO:0000313" key="8">
    <source>
        <dbReference type="Proteomes" id="UP000245207"/>
    </source>
</evidence>
<dbReference type="AlphaFoldDB" id="A0A2U1P0J6"/>
<keyword evidence="4 6" id="KW-1133">Transmembrane helix</keyword>
<feature type="transmembrane region" description="Helical" evidence="6">
    <location>
        <begin position="91"/>
        <end position="113"/>
    </location>
</feature>
<feature type="transmembrane region" description="Helical" evidence="6">
    <location>
        <begin position="176"/>
        <end position="193"/>
    </location>
</feature>
<evidence type="ECO:0000313" key="7">
    <source>
        <dbReference type="EMBL" id="PWA79247.1"/>
    </source>
</evidence>
<keyword evidence="8" id="KW-1185">Reference proteome</keyword>
<keyword evidence="5 6" id="KW-0472">Membrane</keyword>
<accession>A0A2U1P0J6</accession>
<organism evidence="7 8">
    <name type="scientific">Artemisia annua</name>
    <name type="common">Sweet wormwood</name>
    <dbReference type="NCBI Taxonomy" id="35608"/>
    <lineage>
        <taxon>Eukaryota</taxon>
        <taxon>Viridiplantae</taxon>
        <taxon>Streptophyta</taxon>
        <taxon>Embryophyta</taxon>
        <taxon>Tracheophyta</taxon>
        <taxon>Spermatophyta</taxon>
        <taxon>Magnoliopsida</taxon>
        <taxon>eudicotyledons</taxon>
        <taxon>Gunneridae</taxon>
        <taxon>Pentapetalae</taxon>
        <taxon>asterids</taxon>
        <taxon>campanulids</taxon>
        <taxon>Asterales</taxon>
        <taxon>Asteraceae</taxon>
        <taxon>Asteroideae</taxon>
        <taxon>Anthemideae</taxon>
        <taxon>Artemisiinae</taxon>
        <taxon>Artemisia</taxon>
    </lineage>
</organism>
<dbReference type="GO" id="GO:0016020">
    <property type="term" value="C:membrane"/>
    <property type="evidence" value="ECO:0007669"/>
    <property type="project" value="UniProtKB-SubCell"/>
</dbReference>
<protein>
    <submittedName>
        <fullName evidence="7">Bax inhibitor 1</fullName>
    </submittedName>
</protein>
<feature type="transmembrane region" description="Helical" evidence="6">
    <location>
        <begin position="119"/>
        <end position="140"/>
    </location>
</feature>